<sequence length="144" mass="16009">MQDISLSLPSDPKLLRAIRCMMAELAELSGLSGKDSERICLAVDEACSNIIRHSYKGRTDGQIIIRCALEADKLKISIRDFGEKFDPDKLQPPDGATPRPGGLGIQMMKSIMDTVEYDCSHEVGTEIHLTKYLSLRETRNGSKR</sequence>
<keyword evidence="1" id="KW-0723">Serine/threonine-protein kinase</keyword>
<dbReference type="PANTHER" id="PTHR35526:SF3">
    <property type="entry name" value="ANTI-SIGMA-F FACTOR RSBW"/>
    <property type="match status" value="1"/>
</dbReference>
<feature type="domain" description="Histidine kinase/HSP90-like ATPase" evidence="2">
    <location>
        <begin position="8"/>
        <end position="131"/>
    </location>
</feature>
<gene>
    <name evidence="3" type="ORF">C4532_18875</name>
</gene>
<dbReference type="GO" id="GO:0005524">
    <property type="term" value="F:ATP binding"/>
    <property type="evidence" value="ECO:0007669"/>
    <property type="project" value="UniProtKB-KW"/>
</dbReference>
<reference evidence="3 4" key="1">
    <citation type="journal article" date="2017" name="ISME J.">
        <title>Energy and carbon metabolisms in a deep terrestrial subsurface fluid microbial community.</title>
        <authorList>
            <person name="Momper L."/>
            <person name="Jungbluth S.P."/>
            <person name="Lee M.D."/>
            <person name="Amend J.P."/>
        </authorList>
    </citation>
    <scope>NUCLEOTIDE SEQUENCE [LARGE SCALE GENOMIC DNA]</scope>
    <source>
        <strain evidence="3">SURF_17</strain>
    </source>
</reference>
<evidence type="ECO:0000259" key="2">
    <source>
        <dbReference type="Pfam" id="PF13581"/>
    </source>
</evidence>
<comment type="caution">
    <text evidence="3">The sequence shown here is derived from an EMBL/GenBank/DDBJ whole genome shotgun (WGS) entry which is preliminary data.</text>
</comment>
<dbReference type="Gene3D" id="3.30.565.10">
    <property type="entry name" value="Histidine kinase-like ATPase, C-terminal domain"/>
    <property type="match status" value="1"/>
</dbReference>
<proteinExistence type="predicted"/>
<dbReference type="PANTHER" id="PTHR35526">
    <property type="entry name" value="ANTI-SIGMA-F FACTOR RSBW-RELATED"/>
    <property type="match status" value="1"/>
</dbReference>
<dbReference type="Pfam" id="PF13581">
    <property type="entry name" value="HATPase_c_2"/>
    <property type="match status" value="1"/>
</dbReference>
<dbReference type="SUPFAM" id="SSF55874">
    <property type="entry name" value="ATPase domain of HSP90 chaperone/DNA topoisomerase II/histidine kinase"/>
    <property type="match status" value="1"/>
</dbReference>
<dbReference type="AlphaFoldDB" id="A0A419ENZ1"/>
<keyword evidence="3" id="KW-0547">Nucleotide-binding</keyword>
<dbReference type="CDD" id="cd16936">
    <property type="entry name" value="HATPase_RsbW-like"/>
    <property type="match status" value="1"/>
</dbReference>
<dbReference type="GO" id="GO:0004674">
    <property type="term" value="F:protein serine/threonine kinase activity"/>
    <property type="evidence" value="ECO:0007669"/>
    <property type="project" value="UniProtKB-KW"/>
</dbReference>
<dbReference type="InterPro" id="IPR003594">
    <property type="entry name" value="HATPase_dom"/>
</dbReference>
<dbReference type="InterPro" id="IPR050267">
    <property type="entry name" value="Anti-sigma-factor_SerPK"/>
</dbReference>
<evidence type="ECO:0000313" key="4">
    <source>
        <dbReference type="Proteomes" id="UP000285961"/>
    </source>
</evidence>
<keyword evidence="3" id="KW-0067">ATP-binding</keyword>
<dbReference type="Proteomes" id="UP000285961">
    <property type="component" value="Unassembled WGS sequence"/>
</dbReference>
<organism evidence="3 4">
    <name type="scientific">Candidatus Abyssobacteria bacterium SURF_17</name>
    <dbReference type="NCBI Taxonomy" id="2093361"/>
    <lineage>
        <taxon>Bacteria</taxon>
        <taxon>Pseudomonadati</taxon>
        <taxon>Candidatus Hydrogenedentota</taxon>
        <taxon>Candidatus Abyssobacteria</taxon>
    </lineage>
</organism>
<dbReference type="EMBL" id="QZKI01000136">
    <property type="protein sequence ID" value="RJP64705.1"/>
    <property type="molecule type" value="Genomic_DNA"/>
</dbReference>
<evidence type="ECO:0000313" key="3">
    <source>
        <dbReference type="EMBL" id="RJP64705.1"/>
    </source>
</evidence>
<keyword evidence="1" id="KW-0418">Kinase</keyword>
<protein>
    <submittedName>
        <fullName evidence="3">ATP-binding protein</fullName>
    </submittedName>
</protein>
<evidence type="ECO:0000256" key="1">
    <source>
        <dbReference type="ARBA" id="ARBA00022527"/>
    </source>
</evidence>
<keyword evidence="1" id="KW-0808">Transferase</keyword>
<dbReference type="InterPro" id="IPR036890">
    <property type="entry name" value="HATPase_C_sf"/>
</dbReference>
<accession>A0A419ENZ1</accession>
<name>A0A419ENZ1_9BACT</name>